<organism evidence="1 2">
    <name type="scientific">Hymenobacter persicinus</name>
    <dbReference type="NCBI Taxonomy" id="2025506"/>
    <lineage>
        <taxon>Bacteria</taxon>
        <taxon>Pseudomonadati</taxon>
        <taxon>Bacteroidota</taxon>
        <taxon>Cytophagia</taxon>
        <taxon>Cytophagales</taxon>
        <taxon>Hymenobacteraceae</taxon>
        <taxon>Hymenobacter</taxon>
    </lineage>
</organism>
<comment type="caution">
    <text evidence="1">The sequence shown here is derived from an EMBL/GenBank/DDBJ whole genome shotgun (WGS) entry which is preliminary data.</text>
</comment>
<evidence type="ECO:0000313" key="1">
    <source>
        <dbReference type="EMBL" id="RYU77668.1"/>
    </source>
</evidence>
<reference evidence="1 2" key="1">
    <citation type="submission" date="2019-02" db="EMBL/GenBank/DDBJ databases">
        <title>Bacterial novel species isolated from soil.</title>
        <authorList>
            <person name="Jung H.-Y."/>
        </authorList>
    </citation>
    <scope>NUCLEOTIDE SEQUENCE [LARGE SCALE GENOMIC DNA]</scope>
    <source>
        <strain evidence="1 2">1-3-3-3</strain>
    </source>
</reference>
<evidence type="ECO:0008006" key="3">
    <source>
        <dbReference type="Google" id="ProtNLM"/>
    </source>
</evidence>
<dbReference type="RefSeq" id="WP_129922397.1">
    <property type="nucleotide sequence ID" value="NZ_SEWE01000046.1"/>
</dbReference>
<dbReference type="EMBL" id="SEWE01000046">
    <property type="protein sequence ID" value="RYU77668.1"/>
    <property type="molecule type" value="Genomic_DNA"/>
</dbReference>
<gene>
    <name evidence="1" type="ORF">EWM57_17230</name>
</gene>
<accession>A0A4Q5L9Z3</accession>
<dbReference type="AlphaFoldDB" id="A0A4Q5L9Z3"/>
<sequence>MPEQFDIHHHEVQEIMGRMPGWVTRWTSTGLLGGFLLLVFTADLVRFPDQVPAQVQIIRDATDPSEVRVQVPIESAAAVHPGQSMLIDLDAYPARQYGYLRATITEVLPFSATDFVQVRVALPAQWQTTTGYEVARQPLLRGQGAITVSETTLLRRICRY</sequence>
<dbReference type="Gene3D" id="2.40.30.170">
    <property type="match status" value="1"/>
</dbReference>
<keyword evidence="2" id="KW-1185">Reference proteome</keyword>
<dbReference type="OrthoDB" id="7057889at2"/>
<name>A0A4Q5L9Z3_9BACT</name>
<proteinExistence type="predicted"/>
<protein>
    <recommendedName>
        <fullName evidence="3">HlyD family efflux transporter periplasmic adaptor subunit</fullName>
    </recommendedName>
</protein>
<evidence type="ECO:0000313" key="2">
    <source>
        <dbReference type="Proteomes" id="UP000294155"/>
    </source>
</evidence>
<dbReference type="Proteomes" id="UP000294155">
    <property type="component" value="Unassembled WGS sequence"/>
</dbReference>